<dbReference type="EMBL" id="QRTC01000009">
    <property type="protein sequence ID" value="RGQ42817.1"/>
    <property type="molecule type" value="Genomic_DNA"/>
</dbReference>
<evidence type="ECO:0000313" key="2">
    <source>
        <dbReference type="EMBL" id="RGQ42817.1"/>
    </source>
</evidence>
<evidence type="ECO:0000313" key="3">
    <source>
        <dbReference type="Proteomes" id="UP000284751"/>
    </source>
</evidence>
<reference evidence="2 3" key="1">
    <citation type="submission" date="2018-08" db="EMBL/GenBank/DDBJ databases">
        <title>A genome reference for cultivated species of the human gut microbiota.</title>
        <authorList>
            <person name="Zou Y."/>
            <person name="Xue W."/>
            <person name="Luo G."/>
        </authorList>
    </citation>
    <scope>NUCLEOTIDE SEQUENCE [LARGE SCALE GENOMIC DNA]</scope>
    <source>
        <strain evidence="2 3">AF28-26</strain>
    </source>
</reference>
<comment type="caution">
    <text evidence="2">The sequence shown here is derived from an EMBL/GenBank/DDBJ whole genome shotgun (WGS) entry which is preliminary data.</text>
</comment>
<sequence>MQKHSKIRMCQFLAPAGQPEMMHKNFMHRHLRIFVVWYSCMKFYTWFLRKRKLPYGNTACQNTSIAEIGLGGPASKPAETAVFSAKREGAAYRSWG</sequence>
<dbReference type="AlphaFoldDB" id="A0A412AYW8"/>
<gene>
    <name evidence="2" type="ORF">DWY99_03730</name>
</gene>
<keyword evidence="1" id="KW-0472">Membrane</keyword>
<keyword evidence="1" id="KW-1133">Transmembrane helix</keyword>
<organism evidence="2 3">
    <name type="scientific">[Clostridium] leptum</name>
    <dbReference type="NCBI Taxonomy" id="1535"/>
    <lineage>
        <taxon>Bacteria</taxon>
        <taxon>Bacillati</taxon>
        <taxon>Bacillota</taxon>
        <taxon>Clostridia</taxon>
        <taxon>Eubacteriales</taxon>
        <taxon>Oscillospiraceae</taxon>
        <taxon>Oscillospiraceae incertae sedis</taxon>
    </lineage>
</organism>
<feature type="transmembrane region" description="Helical" evidence="1">
    <location>
        <begin position="31"/>
        <end position="48"/>
    </location>
</feature>
<dbReference type="Proteomes" id="UP000284751">
    <property type="component" value="Unassembled WGS sequence"/>
</dbReference>
<proteinExistence type="predicted"/>
<protein>
    <submittedName>
        <fullName evidence="2">Uncharacterized protein</fullName>
    </submittedName>
</protein>
<evidence type="ECO:0000256" key="1">
    <source>
        <dbReference type="SAM" id="Phobius"/>
    </source>
</evidence>
<keyword evidence="1" id="KW-0812">Transmembrane</keyword>
<accession>A0A412AYW8</accession>
<name>A0A412AYW8_9FIRM</name>